<evidence type="ECO:0000313" key="2">
    <source>
        <dbReference type="Proteomes" id="UP001165960"/>
    </source>
</evidence>
<comment type="caution">
    <text evidence="1">The sequence shown here is derived from an EMBL/GenBank/DDBJ whole genome shotgun (WGS) entry which is preliminary data.</text>
</comment>
<sequence length="134" mass="14728">MPPKSINKAASKASKSKSTLPKAKKAKTTPKNQPAKGKAPPRPLHPHQSLRKQAQPLPILLLFTPCQTLKRSYSTLTATLTPLQSLRMKKSRSLSLVLLQMSQLSSGILIPFIMYATEMIHLLCPPHTLSAIQL</sequence>
<keyword evidence="2" id="KW-1185">Reference proteome</keyword>
<name>A0ACC2T6E7_9FUNG</name>
<dbReference type="EMBL" id="QTSX02003595">
    <property type="protein sequence ID" value="KAJ9070041.1"/>
    <property type="molecule type" value="Genomic_DNA"/>
</dbReference>
<proteinExistence type="predicted"/>
<accession>A0ACC2T6E7</accession>
<gene>
    <name evidence="1" type="ORF">DSO57_1039768</name>
</gene>
<dbReference type="Proteomes" id="UP001165960">
    <property type="component" value="Unassembled WGS sequence"/>
</dbReference>
<reference evidence="1" key="1">
    <citation type="submission" date="2022-04" db="EMBL/GenBank/DDBJ databases">
        <title>Genome of the entomopathogenic fungus Entomophthora muscae.</title>
        <authorList>
            <person name="Elya C."/>
            <person name="Lovett B.R."/>
            <person name="Lee E."/>
            <person name="Macias A.M."/>
            <person name="Hajek A.E."/>
            <person name="De Bivort B.L."/>
            <person name="Kasson M.T."/>
            <person name="De Fine Licht H.H."/>
            <person name="Stajich J.E."/>
        </authorList>
    </citation>
    <scope>NUCLEOTIDE SEQUENCE</scope>
    <source>
        <strain evidence="1">Berkeley</strain>
    </source>
</reference>
<protein>
    <submittedName>
        <fullName evidence="1">Uncharacterized protein</fullName>
    </submittedName>
</protein>
<evidence type="ECO:0000313" key="1">
    <source>
        <dbReference type="EMBL" id="KAJ9070041.1"/>
    </source>
</evidence>
<organism evidence="1 2">
    <name type="scientific">Entomophthora muscae</name>
    <dbReference type="NCBI Taxonomy" id="34485"/>
    <lineage>
        <taxon>Eukaryota</taxon>
        <taxon>Fungi</taxon>
        <taxon>Fungi incertae sedis</taxon>
        <taxon>Zoopagomycota</taxon>
        <taxon>Entomophthoromycotina</taxon>
        <taxon>Entomophthoromycetes</taxon>
        <taxon>Entomophthorales</taxon>
        <taxon>Entomophthoraceae</taxon>
        <taxon>Entomophthora</taxon>
    </lineage>
</organism>